<keyword evidence="3" id="KW-1185">Reference proteome</keyword>
<comment type="caution">
    <text evidence="2">The sequence shown here is derived from an EMBL/GenBank/DDBJ whole genome shotgun (WGS) entry which is preliminary data.</text>
</comment>
<evidence type="ECO:0000256" key="1">
    <source>
        <dbReference type="SAM" id="Phobius"/>
    </source>
</evidence>
<keyword evidence="1" id="KW-0472">Membrane</keyword>
<feature type="transmembrane region" description="Helical" evidence="1">
    <location>
        <begin position="92"/>
        <end position="115"/>
    </location>
</feature>
<evidence type="ECO:0000313" key="2">
    <source>
        <dbReference type="EMBL" id="KAJ0223708.1"/>
    </source>
</evidence>
<name>A0A9R1WH10_LACSA</name>
<protein>
    <submittedName>
        <fullName evidence="2">Uncharacterized protein</fullName>
    </submittedName>
</protein>
<keyword evidence="1" id="KW-0812">Transmembrane</keyword>
<organism evidence="2 3">
    <name type="scientific">Lactuca sativa</name>
    <name type="common">Garden lettuce</name>
    <dbReference type="NCBI Taxonomy" id="4236"/>
    <lineage>
        <taxon>Eukaryota</taxon>
        <taxon>Viridiplantae</taxon>
        <taxon>Streptophyta</taxon>
        <taxon>Embryophyta</taxon>
        <taxon>Tracheophyta</taxon>
        <taxon>Spermatophyta</taxon>
        <taxon>Magnoliopsida</taxon>
        <taxon>eudicotyledons</taxon>
        <taxon>Gunneridae</taxon>
        <taxon>Pentapetalae</taxon>
        <taxon>asterids</taxon>
        <taxon>campanulids</taxon>
        <taxon>Asterales</taxon>
        <taxon>Asteraceae</taxon>
        <taxon>Cichorioideae</taxon>
        <taxon>Cichorieae</taxon>
        <taxon>Lactucinae</taxon>
        <taxon>Lactuca</taxon>
    </lineage>
</organism>
<accession>A0A9R1WH10</accession>
<dbReference type="AlphaFoldDB" id="A0A9R1WH10"/>
<dbReference type="Proteomes" id="UP000235145">
    <property type="component" value="Unassembled WGS sequence"/>
</dbReference>
<evidence type="ECO:0000313" key="3">
    <source>
        <dbReference type="Proteomes" id="UP000235145"/>
    </source>
</evidence>
<proteinExistence type="predicted"/>
<keyword evidence="1" id="KW-1133">Transmembrane helix</keyword>
<gene>
    <name evidence="2" type="ORF">LSAT_V11C200054440</name>
</gene>
<sequence length="120" mass="13959">MNGFQVHYVVCKGCDLEIESVNHALIGCIGASKALEWILKWRGILMRQFVNVLEFLNFAANWGNFPRKQFKTSTVLLLFMLKECLRDAKEVIFIRHIVTSGFPGTLFILLFWRFWRDSAS</sequence>
<dbReference type="EMBL" id="NBSK02000002">
    <property type="protein sequence ID" value="KAJ0223708.1"/>
    <property type="molecule type" value="Genomic_DNA"/>
</dbReference>
<reference evidence="2 3" key="1">
    <citation type="journal article" date="2017" name="Nat. Commun.">
        <title>Genome assembly with in vitro proximity ligation data and whole-genome triplication in lettuce.</title>
        <authorList>
            <person name="Reyes-Chin-Wo S."/>
            <person name="Wang Z."/>
            <person name="Yang X."/>
            <person name="Kozik A."/>
            <person name="Arikit S."/>
            <person name="Song C."/>
            <person name="Xia L."/>
            <person name="Froenicke L."/>
            <person name="Lavelle D.O."/>
            <person name="Truco M.J."/>
            <person name="Xia R."/>
            <person name="Zhu S."/>
            <person name="Xu C."/>
            <person name="Xu H."/>
            <person name="Xu X."/>
            <person name="Cox K."/>
            <person name="Korf I."/>
            <person name="Meyers B.C."/>
            <person name="Michelmore R.W."/>
        </authorList>
    </citation>
    <scope>NUCLEOTIDE SEQUENCE [LARGE SCALE GENOMIC DNA]</scope>
    <source>
        <strain evidence="3">cv. Salinas</strain>
        <tissue evidence="2">Seedlings</tissue>
    </source>
</reference>